<protein>
    <submittedName>
        <fullName evidence="2">Uncharacterized protein</fullName>
    </submittedName>
</protein>
<feature type="transmembrane region" description="Helical" evidence="1">
    <location>
        <begin position="21"/>
        <end position="43"/>
    </location>
</feature>
<comment type="caution">
    <text evidence="2">The sequence shown here is derived from an EMBL/GenBank/DDBJ whole genome shotgun (WGS) entry which is preliminary data.</text>
</comment>
<name>A0A8H5GXL6_9AGAR</name>
<evidence type="ECO:0000313" key="3">
    <source>
        <dbReference type="Proteomes" id="UP000559256"/>
    </source>
</evidence>
<feature type="transmembrane region" description="Helical" evidence="1">
    <location>
        <begin position="124"/>
        <end position="143"/>
    </location>
</feature>
<dbReference type="AlphaFoldDB" id="A0A8H5GXL6"/>
<dbReference type="GO" id="GO:0032153">
    <property type="term" value="C:cell division site"/>
    <property type="evidence" value="ECO:0007669"/>
    <property type="project" value="TreeGrafter"/>
</dbReference>
<dbReference type="GO" id="GO:0035838">
    <property type="term" value="C:growing cell tip"/>
    <property type="evidence" value="ECO:0007669"/>
    <property type="project" value="TreeGrafter"/>
</dbReference>
<dbReference type="PANTHER" id="PTHR28013:SF4">
    <property type="entry name" value="MARVEL DOMAIN-CONTAINING PROTEIN"/>
    <property type="match status" value="1"/>
</dbReference>
<organism evidence="2 3">
    <name type="scientific">Tetrapyrgos nigripes</name>
    <dbReference type="NCBI Taxonomy" id="182062"/>
    <lineage>
        <taxon>Eukaryota</taxon>
        <taxon>Fungi</taxon>
        <taxon>Dikarya</taxon>
        <taxon>Basidiomycota</taxon>
        <taxon>Agaricomycotina</taxon>
        <taxon>Agaricomycetes</taxon>
        <taxon>Agaricomycetidae</taxon>
        <taxon>Agaricales</taxon>
        <taxon>Marasmiineae</taxon>
        <taxon>Marasmiaceae</taxon>
        <taxon>Tetrapyrgos</taxon>
    </lineage>
</organism>
<keyword evidence="1" id="KW-0812">Transmembrane</keyword>
<feature type="transmembrane region" description="Helical" evidence="1">
    <location>
        <begin position="97"/>
        <end position="117"/>
    </location>
</feature>
<keyword evidence="1" id="KW-1133">Transmembrane helix</keyword>
<keyword evidence="1" id="KW-0472">Membrane</keyword>
<dbReference type="OrthoDB" id="2354757at2759"/>
<evidence type="ECO:0000256" key="1">
    <source>
        <dbReference type="SAM" id="Phobius"/>
    </source>
</evidence>
<accession>A0A8H5GXL6</accession>
<dbReference type="Proteomes" id="UP000559256">
    <property type="component" value="Unassembled WGS sequence"/>
</dbReference>
<gene>
    <name evidence="2" type="ORF">D9758_001781</name>
</gene>
<dbReference type="GO" id="GO:0005886">
    <property type="term" value="C:plasma membrane"/>
    <property type="evidence" value="ECO:0007669"/>
    <property type="project" value="TreeGrafter"/>
</dbReference>
<reference evidence="2 3" key="1">
    <citation type="journal article" date="2020" name="ISME J.">
        <title>Uncovering the hidden diversity of litter-decomposition mechanisms in mushroom-forming fungi.</title>
        <authorList>
            <person name="Floudas D."/>
            <person name="Bentzer J."/>
            <person name="Ahren D."/>
            <person name="Johansson T."/>
            <person name="Persson P."/>
            <person name="Tunlid A."/>
        </authorList>
    </citation>
    <scope>NUCLEOTIDE SEQUENCE [LARGE SCALE GENOMIC DNA]</scope>
    <source>
        <strain evidence="2 3">CBS 291.85</strain>
    </source>
</reference>
<keyword evidence="3" id="KW-1185">Reference proteome</keyword>
<dbReference type="InterPro" id="IPR051380">
    <property type="entry name" value="pH-response_reg_palI/RIM9"/>
</dbReference>
<sequence length="208" mass="24202">MPDRFHARRFTSRILRRIQQGQYIPLSVILCIIATVLLTLVTLSCPIIENVFFLRLNFDRGSSEFAERYGLWGYTVTTGSRIKVGYAFPGYVVETSLYRHLTKLFFLHPISAVLAALASTNRRYVVIASIITLVVWISDYTLFTRVRDLYRDRKIVAEYGNGLWLTLGAFLALVLSLCTSERRREESDMYGRNRYRDRRPDSVARWQD</sequence>
<feature type="transmembrane region" description="Helical" evidence="1">
    <location>
        <begin position="163"/>
        <end position="180"/>
    </location>
</feature>
<proteinExistence type="predicted"/>
<evidence type="ECO:0000313" key="2">
    <source>
        <dbReference type="EMBL" id="KAF5373171.1"/>
    </source>
</evidence>
<dbReference type="EMBL" id="JAACJM010000004">
    <property type="protein sequence ID" value="KAF5373171.1"/>
    <property type="molecule type" value="Genomic_DNA"/>
</dbReference>
<dbReference type="PANTHER" id="PTHR28013">
    <property type="entry name" value="PROTEIN DCV1-RELATED"/>
    <property type="match status" value="1"/>
</dbReference>